<dbReference type="Proteomes" id="UP000663874">
    <property type="component" value="Unassembled WGS sequence"/>
</dbReference>
<dbReference type="AlphaFoldDB" id="A0A820C7T0"/>
<accession>A0A820C7T0</accession>
<protein>
    <submittedName>
        <fullName evidence="1">Uncharacterized protein</fullName>
    </submittedName>
</protein>
<evidence type="ECO:0000313" key="2">
    <source>
        <dbReference type="EMBL" id="CAF4308762.1"/>
    </source>
</evidence>
<evidence type="ECO:0000313" key="1">
    <source>
        <dbReference type="EMBL" id="CAF4219262.1"/>
    </source>
</evidence>
<dbReference type="EMBL" id="CAJOBD010017022">
    <property type="protein sequence ID" value="CAF4219262.1"/>
    <property type="molecule type" value="Genomic_DNA"/>
</dbReference>
<reference evidence="1" key="1">
    <citation type="submission" date="2021-02" db="EMBL/GenBank/DDBJ databases">
        <authorList>
            <person name="Nowell W R."/>
        </authorList>
    </citation>
    <scope>NUCLEOTIDE SEQUENCE</scope>
</reference>
<feature type="non-terminal residue" evidence="1">
    <location>
        <position position="1"/>
    </location>
</feature>
<name>A0A820C7T0_9BILA</name>
<dbReference type="EMBL" id="CAJOBE010035763">
    <property type="protein sequence ID" value="CAF4308762.1"/>
    <property type="molecule type" value="Genomic_DNA"/>
</dbReference>
<sequence>SITTQSFLASSPKYQNEESQQAINANKNHSYFHWNGKRLYDEGMSLIAYYLL</sequence>
<gene>
    <name evidence="2" type="ORF">FNK824_LOCUS40914</name>
    <name evidence="1" type="ORF">JBS370_LOCUS37365</name>
</gene>
<proteinExistence type="predicted"/>
<dbReference type="Proteomes" id="UP000663836">
    <property type="component" value="Unassembled WGS sequence"/>
</dbReference>
<comment type="caution">
    <text evidence="1">The sequence shown here is derived from an EMBL/GenBank/DDBJ whole genome shotgun (WGS) entry which is preliminary data.</text>
</comment>
<organism evidence="1 3">
    <name type="scientific">Rotaria sordida</name>
    <dbReference type="NCBI Taxonomy" id="392033"/>
    <lineage>
        <taxon>Eukaryota</taxon>
        <taxon>Metazoa</taxon>
        <taxon>Spiralia</taxon>
        <taxon>Gnathifera</taxon>
        <taxon>Rotifera</taxon>
        <taxon>Eurotatoria</taxon>
        <taxon>Bdelloidea</taxon>
        <taxon>Philodinida</taxon>
        <taxon>Philodinidae</taxon>
        <taxon>Rotaria</taxon>
    </lineage>
</organism>
<evidence type="ECO:0000313" key="3">
    <source>
        <dbReference type="Proteomes" id="UP000663836"/>
    </source>
</evidence>